<evidence type="ECO:0000256" key="1">
    <source>
        <dbReference type="ARBA" id="ARBA00009437"/>
    </source>
</evidence>
<dbReference type="PANTHER" id="PTHR30579:SF3">
    <property type="entry name" value="TRANSCRIPTIONAL REGULATORY PROTEIN"/>
    <property type="match status" value="1"/>
</dbReference>
<dbReference type="Pfam" id="PF00126">
    <property type="entry name" value="HTH_1"/>
    <property type="match status" value="1"/>
</dbReference>
<dbReference type="SUPFAM" id="SSF53850">
    <property type="entry name" value="Periplasmic binding protein-like II"/>
    <property type="match status" value="1"/>
</dbReference>
<dbReference type="SUPFAM" id="SSF46785">
    <property type="entry name" value="Winged helix' DNA-binding domain"/>
    <property type="match status" value="1"/>
</dbReference>
<feature type="domain" description="HTH lysR-type" evidence="5">
    <location>
        <begin position="1"/>
        <end position="58"/>
    </location>
</feature>
<keyword evidence="3" id="KW-0238">DNA-binding</keyword>
<dbReference type="Pfam" id="PF03466">
    <property type="entry name" value="LysR_substrate"/>
    <property type="match status" value="1"/>
</dbReference>
<dbReference type="Gene3D" id="1.10.10.10">
    <property type="entry name" value="Winged helix-like DNA-binding domain superfamily/Winged helix DNA-binding domain"/>
    <property type="match status" value="1"/>
</dbReference>
<dbReference type="GO" id="GO:0003677">
    <property type="term" value="F:DNA binding"/>
    <property type="evidence" value="ECO:0007669"/>
    <property type="project" value="UniProtKB-KW"/>
</dbReference>
<evidence type="ECO:0000256" key="3">
    <source>
        <dbReference type="ARBA" id="ARBA00023125"/>
    </source>
</evidence>
<dbReference type="GO" id="GO:0003700">
    <property type="term" value="F:DNA-binding transcription factor activity"/>
    <property type="evidence" value="ECO:0007669"/>
    <property type="project" value="InterPro"/>
</dbReference>
<dbReference type="InterPro" id="IPR005119">
    <property type="entry name" value="LysR_subst-bd"/>
</dbReference>
<dbReference type="InterPro" id="IPR036390">
    <property type="entry name" value="WH_DNA-bd_sf"/>
</dbReference>
<comment type="caution">
    <text evidence="6">The sequence shown here is derived from an EMBL/GenBank/DDBJ whole genome shotgun (WGS) entry which is preliminary data.</text>
</comment>
<evidence type="ECO:0000256" key="4">
    <source>
        <dbReference type="ARBA" id="ARBA00023163"/>
    </source>
</evidence>
<protein>
    <submittedName>
        <fullName evidence="6">LysR family transcriptional regulator</fullName>
    </submittedName>
</protein>
<proteinExistence type="inferred from homology"/>
<name>A0AAJ2QVE3_DELAC</name>
<dbReference type="InterPro" id="IPR036388">
    <property type="entry name" value="WH-like_DNA-bd_sf"/>
</dbReference>
<organism evidence="6 7">
    <name type="scientific">Delftia acidovorans</name>
    <name type="common">Pseudomonas acidovorans</name>
    <name type="synonym">Comamonas acidovorans</name>
    <dbReference type="NCBI Taxonomy" id="80866"/>
    <lineage>
        <taxon>Bacteria</taxon>
        <taxon>Pseudomonadati</taxon>
        <taxon>Pseudomonadota</taxon>
        <taxon>Betaproteobacteria</taxon>
        <taxon>Burkholderiales</taxon>
        <taxon>Comamonadaceae</taxon>
        <taxon>Delftia</taxon>
    </lineage>
</organism>
<dbReference type="PANTHER" id="PTHR30579">
    <property type="entry name" value="TRANSCRIPTIONAL REGULATOR"/>
    <property type="match status" value="1"/>
</dbReference>
<keyword evidence="4" id="KW-0804">Transcription</keyword>
<gene>
    <name evidence="6" type="ORF">SGN30_02315</name>
</gene>
<dbReference type="InterPro" id="IPR050176">
    <property type="entry name" value="LTTR"/>
</dbReference>
<dbReference type="EMBL" id="JAWWMZ010000001">
    <property type="protein sequence ID" value="MDX4952250.1"/>
    <property type="molecule type" value="Genomic_DNA"/>
</dbReference>
<reference evidence="6" key="1">
    <citation type="submission" date="2023-11" db="EMBL/GenBank/DDBJ databases">
        <title>Identification and selenium tolerance of Delftia acidovorans R3-25.</title>
        <authorList>
            <person name="Zhang S."/>
            <person name="Liu Y."/>
            <person name="Guo Y."/>
        </authorList>
    </citation>
    <scope>NUCLEOTIDE SEQUENCE</scope>
    <source>
        <strain evidence="6">R3-25</strain>
    </source>
</reference>
<dbReference type="InterPro" id="IPR000847">
    <property type="entry name" value="LysR_HTH_N"/>
</dbReference>
<dbReference type="Gene3D" id="3.40.190.290">
    <property type="match status" value="1"/>
</dbReference>
<dbReference type="AlphaFoldDB" id="A0AAJ2QVE3"/>
<dbReference type="PROSITE" id="PS50931">
    <property type="entry name" value="HTH_LYSR"/>
    <property type="match status" value="1"/>
</dbReference>
<dbReference type="RefSeq" id="WP_319071367.1">
    <property type="nucleotide sequence ID" value="NZ_JAWWMZ010000001.1"/>
</dbReference>
<accession>A0AAJ2QVE3</accession>
<evidence type="ECO:0000313" key="6">
    <source>
        <dbReference type="EMBL" id="MDX4952250.1"/>
    </source>
</evidence>
<evidence type="ECO:0000259" key="5">
    <source>
        <dbReference type="PROSITE" id="PS50931"/>
    </source>
</evidence>
<sequence>MQWDDARIFLAIARAGSLSGASAALGLGVATVSRRLDRLESALSMPLFSRHQSGYRLTADGQALLAPAEALEQAAQALGDAAQSQAQVAGVVRLATAENLANPLIAPSLVPLFACHPGLRVQLVSGVQTLNLHRRDADLAVRMTQPEAGHLTIRRLGTLGFGLYGSAGYVQGRAGGNGSAGTHGSDPFEGDAFIGWDDSHAHLPAARWMARALHGRPCRLETNTLSAQLAAAQAGLGLAVLPHFLARQAGLVCVEPQLGADQPIWLAMHADLAYSRRVRAVADHLIELFERRHAELEGPA</sequence>
<keyword evidence="2" id="KW-0805">Transcription regulation</keyword>
<evidence type="ECO:0000313" key="7">
    <source>
        <dbReference type="Proteomes" id="UP001287445"/>
    </source>
</evidence>
<dbReference type="Proteomes" id="UP001287445">
    <property type="component" value="Unassembled WGS sequence"/>
</dbReference>
<comment type="similarity">
    <text evidence="1">Belongs to the LysR transcriptional regulatory family.</text>
</comment>
<evidence type="ECO:0000256" key="2">
    <source>
        <dbReference type="ARBA" id="ARBA00023015"/>
    </source>
</evidence>